<protein>
    <submittedName>
        <fullName evidence="1">Uncharacterized protein</fullName>
    </submittedName>
</protein>
<dbReference type="EMBL" id="GBXM01020935">
    <property type="protein sequence ID" value="JAH87642.1"/>
    <property type="molecule type" value="Transcribed_RNA"/>
</dbReference>
<evidence type="ECO:0000313" key="1">
    <source>
        <dbReference type="EMBL" id="JAH87642.1"/>
    </source>
</evidence>
<organism evidence="1">
    <name type="scientific">Anguilla anguilla</name>
    <name type="common">European freshwater eel</name>
    <name type="synonym">Muraena anguilla</name>
    <dbReference type="NCBI Taxonomy" id="7936"/>
    <lineage>
        <taxon>Eukaryota</taxon>
        <taxon>Metazoa</taxon>
        <taxon>Chordata</taxon>
        <taxon>Craniata</taxon>
        <taxon>Vertebrata</taxon>
        <taxon>Euteleostomi</taxon>
        <taxon>Actinopterygii</taxon>
        <taxon>Neopterygii</taxon>
        <taxon>Teleostei</taxon>
        <taxon>Anguilliformes</taxon>
        <taxon>Anguillidae</taxon>
        <taxon>Anguilla</taxon>
    </lineage>
</organism>
<accession>A0A0E9WBA1</accession>
<reference evidence="1" key="1">
    <citation type="submission" date="2014-11" db="EMBL/GenBank/DDBJ databases">
        <authorList>
            <person name="Amaro Gonzalez C."/>
        </authorList>
    </citation>
    <scope>NUCLEOTIDE SEQUENCE</scope>
</reference>
<dbReference type="AlphaFoldDB" id="A0A0E9WBA1"/>
<proteinExistence type="predicted"/>
<name>A0A0E9WBA1_ANGAN</name>
<reference evidence="1" key="2">
    <citation type="journal article" date="2015" name="Fish Shellfish Immunol.">
        <title>Early steps in the European eel (Anguilla anguilla)-Vibrio vulnificus interaction in the gills: Role of the RtxA13 toxin.</title>
        <authorList>
            <person name="Callol A."/>
            <person name="Pajuelo D."/>
            <person name="Ebbesson L."/>
            <person name="Teles M."/>
            <person name="MacKenzie S."/>
            <person name="Amaro C."/>
        </authorList>
    </citation>
    <scope>NUCLEOTIDE SEQUENCE</scope>
</reference>
<sequence>MKTHTFTCQAVCISALLYSWKTWTICSCRNKLLEVFHIGYLQCILGITRLTLSLRLPFLQKPTEVWRTRSAR</sequence>